<gene>
    <name evidence="1" type="ordered locus">Acid345_4359</name>
</gene>
<evidence type="ECO:0000313" key="2">
    <source>
        <dbReference type="Proteomes" id="UP000002432"/>
    </source>
</evidence>
<dbReference type="EMBL" id="CP000360">
    <property type="protein sequence ID" value="ABF43359.1"/>
    <property type="molecule type" value="Genomic_DNA"/>
</dbReference>
<evidence type="ECO:0000313" key="1">
    <source>
        <dbReference type="EMBL" id="ABF43359.1"/>
    </source>
</evidence>
<dbReference type="HOGENOM" id="CLU_1394750_0_0_0"/>
<dbReference type="STRING" id="204669.Acid345_4359"/>
<protein>
    <submittedName>
        <fullName evidence="1">Uncharacterized protein</fullName>
    </submittedName>
</protein>
<dbReference type="KEGG" id="aba:Acid345_4359"/>
<name>Q1IIE1_KORVE</name>
<reference evidence="1 2" key="1">
    <citation type="journal article" date="2009" name="Appl. Environ. Microbiol.">
        <title>Three genomes from the phylum Acidobacteria provide insight into the lifestyles of these microorganisms in soils.</title>
        <authorList>
            <person name="Ward N.L."/>
            <person name="Challacombe J.F."/>
            <person name="Janssen P.H."/>
            <person name="Henrissat B."/>
            <person name="Coutinho P.M."/>
            <person name="Wu M."/>
            <person name="Xie G."/>
            <person name="Haft D.H."/>
            <person name="Sait M."/>
            <person name="Badger J."/>
            <person name="Barabote R.D."/>
            <person name="Bradley B."/>
            <person name="Brettin T.S."/>
            <person name="Brinkac L.M."/>
            <person name="Bruce D."/>
            <person name="Creasy T."/>
            <person name="Daugherty S.C."/>
            <person name="Davidsen T.M."/>
            <person name="DeBoy R.T."/>
            <person name="Detter J.C."/>
            <person name="Dodson R.J."/>
            <person name="Durkin A.S."/>
            <person name="Ganapathy A."/>
            <person name="Gwinn-Giglio M."/>
            <person name="Han C.S."/>
            <person name="Khouri H."/>
            <person name="Kiss H."/>
            <person name="Kothari S.P."/>
            <person name="Madupu R."/>
            <person name="Nelson K.E."/>
            <person name="Nelson W.C."/>
            <person name="Paulsen I."/>
            <person name="Penn K."/>
            <person name="Ren Q."/>
            <person name="Rosovitz M.J."/>
            <person name="Selengut J.D."/>
            <person name="Shrivastava S."/>
            <person name="Sullivan S.A."/>
            <person name="Tapia R."/>
            <person name="Thompson L.S."/>
            <person name="Watkins K.L."/>
            <person name="Yang Q."/>
            <person name="Yu C."/>
            <person name="Zafar N."/>
            <person name="Zhou L."/>
            <person name="Kuske C.R."/>
        </authorList>
    </citation>
    <scope>NUCLEOTIDE SEQUENCE [LARGE SCALE GENOMIC DNA]</scope>
    <source>
        <strain evidence="1 2">Ellin345</strain>
    </source>
</reference>
<dbReference type="eggNOG" id="ENOG503254K">
    <property type="taxonomic scope" value="Bacteria"/>
</dbReference>
<dbReference type="OrthoDB" id="117729at2"/>
<dbReference type="EnsemblBacteria" id="ABF43359">
    <property type="protein sequence ID" value="ABF43359"/>
    <property type="gene ID" value="Acid345_4359"/>
</dbReference>
<keyword evidence="2" id="KW-1185">Reference proteome</keyword>
<dbReference type="AlphaFoldDB" id="Q1IIE1"/>
<organism evidence="1 2">
    <name type="scientific">Koribacter versatilis (strain Ellin345)</name>
    <dbReference type="NCBI Taxonomy" id="204669"/>
    <lineage>
        <taxon>Bacteria</taxon>
        <taxon>Pseudomonadati</taxon>
        <taxon>Acidobacteriota</taxon>
        <taxon>Terriglobia</taxon>
        <taxon>Terriglobales</taxon>
        <taxon>Candidatus Korobacteraceae</taxon>
        <taxon>Candidatus Korobacter</taxon>
    </lineage>
</organism>
<proteinExistence type="predicted"/>
<dbReference type="Proteomes" id="UP000002432">
    <property type="component" value="Chromosome"/>
</dbReference>
<accession>Q1IIE1</accession>
<sequence>MSYLDASEYSQYGLDPAVPDVWVEMASTMIDAHCKRPSLEQTQYVERVRVLPGARTVRLSYLPLAQVVSTRGRFSQARRGEMADVAAVFGIPGTWTAMDTSSLDTFAETGEVNVISTMLGFTFDELEITYTAGWAQVPDAVKHACAQIVRNAVATPALNVKTSKIDTMRVDYFRDSLLDESVRELLAPYVAQKVG</sequence>
<dbReference type="RefSeq" id="WP_011525156.1">
    <property type="nucleotide sequence ID" value="NC_008009.1"/>
</dbReference>